<dbReference type="InterPro" id="IPR004188">
    <property type="entry name" value="Phe-tRNA_ligase_II_N"/>
</dbReference>
<dbReference type="HAMAP" id="MF_00281">
    <property type="entry name" value="Phe_tRNA_synth_alpha1"/>
    <property type="match status" value="1"/>
</dbReference>
<dbReference type="SUPFAM" id="SSF46589">
    <property type="entry name" value="tRNA-binding arm"/>
    <property type="match status" value="1"/>
</dbReference>
<dbReference type="GO" id="GO:0006432">
    <property type="term" value="P:phenylalanyl-tRNA aminoacylation"/>
    <property type="evidence" value="ECO:0007669"/>
    <property type="project" value="UniProtKB-UniRule"/>
</dbReference>
<evidence type="ECO:0000256" key="3">
    <source>
        <dbReference type="ARBA" id="ARBA00011209"/>
    </source>
</evidence>
<dbReference type="GO" id="GO:0005737">
    <property type="term" value="C:cytoplasm"/>
    <property type="evidence" value="ECO:0007669"/>
    <property type="project" value="UniProtKB-SubCell"/>
</dbReference>
<evidence type="ECO:0000256" key="6">
    <source>
        <dbReference type="ARBA" id="ARBA00022723"/>
    </source>
</evidence>
<accession>A0A7C5H5P8</accession>
<keyword evidence="11 13" id="KW-0030">Aminoacyl-tRNA synthetase</keyword>
<evidence type="ECO:0000313" key="15">
    <source>
        <dbReference type="EMBL" id="HHE04667.1"/>
    </source>
</evidence>
<dbReference type="EMBL" id="DRTB01000089">
    <property type="protein sequence ID" value="HHE04667.1"/>
    <property type="molecule type" value="Genomic_DNA"/>
</dbReference>
<comment type="subunit">
    <text evidence="3 13">Tetramer of two alpha and two beta subunits.</text>
</comment>
<dbReference type="InterPro" id="IPR002319">
    <property type="entry name" value="Phenylalanyl-tRNA_Synthase"/>
</dbReference>
<evidence type="ECO:0000256" key="8">
    <source>
        <dbReference type="ARBA" id="ARBA00022840"/>
    </source>
</evidence>
<dbReference type="GO" id="GO:0005524">
    <property type="term" value="F:ATP binding"/>
    <property type="evidence" value="ECO:0007669"/>
    <property type="project" value="UniProtKB-UniRule"/>
</dbReference>
<evidence type="ECO:0000256" key="9">
    <source>
        <dbReference type="ARBA" id="ARBA00022842"/>
    </source>
</evidence>
<evidence type="ECO:0000256" key="1">
    <source>
        <dbReference type="ARBA" id="ARBA00004496"/>
    </source>
</evidence>
<comment type="subcellular location">
    <subcellularLocation>
        <location evidence="1 13">Cytoplasm</location>
    </subcellularLocation>
</comment>
<keyword evidence="10 13" id="KW-0648">Protein biosynthesis</keyword>
<dbReference type="InterPro" id="IPR004529">
    <property type="entry name" value="Phe-tRNA-synth_IIc_asu"/>
</dbReference>
<dbReference type="PANTHER" id="PTHR11538:SF41">
    <property type="entry name" value="PHENYLALANINE--TRNA LIGASE, MITOCHONDRIAL"/>
    <property type="match status" value="1"/>
</dbReference>
<evidence type="ECO:0000256" key="7">
    <source>
        <dbReference type="ARBA" id="ARBA00022741"/>
    </source>
</evidence>
<comment type="catalytic activity">
    <reaction evidence="12 13">
        <text>tRNA(Phe) + L-phenylalanine + ATP = L-phenylalanyl-tRNA(Phe) + AMP + diphosphate + H(+)</text>
        <dbReference type="Rhea" id="RHEA:19413"/>
        <dbReference type="Rhea" id="RHEA-COMP:9668"/>
        <dbReference type="Rhea" id="RHEA-COMP:9699"/>
        <dbReference type="ChEBI" id="CHEBI:15378"/>
        <dbReference type="ChEBI" id="CHEBI:30616"/>
        <dbReference type="ChEBI" id="CHEBI:33019"/>
        <dbReference type="ChEBI" id="CHEBI:58095"/>
        <dbReference type="ChEBI" id="CHEBI:78442"/>
        <dbReference type="ChEBI" id="CHEBI:78531"/>
        <dbReference type="ChEBI" id="CHEBI:456215"/>
        <dbReference type="EC" id="6.1.1.20"/>
    </reaction>
</comment>
<dbReference type="Gene3D" id="3.30.930.10">
    <property type="entry name" value="Bira Bifunctional Protein, Domain 2"/>
    <property type="match status" value="1"/>
</dbReference>
<gene>
    <name evidence="13" type="primary">pheS</name>
    <name evidence="15" type="ORF">ENL19_01235</name>
</gene>
<dbReference type="SUPFAM" id="SSF55681">
    <property type="entry name" value="Class II aaRS and biotin synthetases"/>
    <property type="match status" value="1"/>
</dbReference>
<evidence type="ECO:0000256" key="4">
    <source>
        <dbReference type="ARBA" id="ARBA00022490"/>
    </source>
</evidence>
<reference evidence="15" key="1">
    <citation type="journal article" date="2020" name="mSystems">
        <title>Genome- and Community-Level Interaction Insights into Carbon Utilization and Element Cycling Functions of Hydrothermarchaeota in Hydrothermal Sediment.</title>
        <authorList>
            <person name="Zhou Z."/>
            <person name="Liu Y."/>
            <person name="Xu W."/>
            <person name="Pan J."/>
            <person name="Luo Z.H."/>
            <person name="Li M."/>
        </authorList>
    </citation>
    <scope>NUCLEOTIDE SEQUENCE [LARGE SCALE GENOMIC DNA]</scope>
    <source>
        <strain evidence="15">HyVt-74</strain>
    </source>
</reference>
<evidence type="ECO:0000256" key="13">
    <source>
        <dbReference type="HAMAP-Rule" id="MF_00281"/>
    </source>
</evidence>
<name>A0A7C5H5P8_UNCW3</name>
<evidence type="ECO:0000256" key="12">
    <source>
        <dbReference type="ARBA" id="ARBA00049255"/>
    </source>
</evidence>
<dbReference type="PROSITE" id="PS50862">
    <property type="entry name" value="AA_TRNA_LIGASE_II"/>
    <property type="match status" value="1"/>
</dbReference>
<comment type="cofactor">
    <cofactor evidence="13">
        <name>Mg(2+)</name>
        <dbReference type="ChEBI" id="CHEBI:18420"/>
    </cofactor>
    <text evidence="13">Binds 2 magnesium ions per tetramer.</text>
</comment>
<dbReference type="Proteomes" id="UP000886110">
    <property type="component" value="Unassembled WGS sequence"/>
</dbReference>
<keyword evidence="7 13" id="KW-0547">Nucleotide-binding</keyword>
<proteinExistence type="inferred from homology"/>
<sequence length="331" mass="37820">MKPKSVRDKALEEIFSAKDIDELESLRIKYLGRKGILTLLFKQLREIPQNKRKEIGKSLNDAKDSIISAIENRKTEFIGRRAFEPIDLSLPGRKSFSGSIHPLTRIENELVDTFIGMGFSVAYGYEVETEYYNFDALNTPPDHPSRDIQDTFYLEDGRLLRTHTSPVQIRVMESGGPPFRIISPGRTYRVDAYDASHSPVFHQVEGLYVDKDVRMSDLFGTLDLFAKKFFGEKTITKFVPSYFPFTEPSTEMQVSCPFCRGKGCSVCKYTGWVEILGAGIVHRKILTNMELDGYSGYAFGMGLERIAMLTLGISDIRLFYENEVQFLEEYR</sequence>
<comment type="similarity">
    <text evidence="2 13">Belongs to the class-II aminoacyl-tRNA synthetase family. Phe-tRNA synthetase alpha subunit type 1 subfamily.</text>
</comment>
<evidence type="ECO:0000256" key="10">
    <source>
        <dbReference type="ARBA" id="ARBA00022917"/>
    </source>
</evidence>
<keyword evidence="6 13" id="KW-0479">Metal-binding</keyword>
<comment type="caution">
    <text evidence="15">The sequence shown here is derived from an EMBL/GenBank/DDBJ whole genome shotgun (WGS) entry which is preliminary data.</text>
</comment>
<dbReference type="PANTHER" id="PTHR11538">
    <property type="entry name" value="PHENYLALANYL-TRNA SYNTHETASE"/>
    <property type="match status" value="1"/>
</dbReference>
<organism evidence="15">
    <name type="scientific">candidate division WOR-3 bacterium</name>
    <dbReference type="NCBI Taxonomy" id="2052148"/>
    <lineage>
        <taxon>Bacteria</taxon>
        <taxon>Bacteria division WOR-3</taxon>
    </lineage>
</organism>
<evidence type="ECO:0000259" key="14">
    <source>
        <dbReference type="PROSITE" id="PS50862"/>
    </source>
</evidence>
<keyword evidence="5 13" id="KW-0436">Ligase</keyword>
<dbReference type="Pfam" id="PF01409">
    <property type="entry name" value="tRNA-synt_2d"/>
    <property type="match status" value="1"/>
</dbReference>
<keyword evidence="4 13" id="KW-0963">Cytoplasm</keyword>
<feature type="binding site" evidence="13">
    <location>
        <position position="247"/>
    </location>
    <ligand>
        <name>Mg(2+)</name>
        <dbReference type="ChEBI" id="CHEBI:18420"/>
        <note>shared with beta subunit</note>
    </ligand>
</feature>
<dbReference type="GO" id="GO:0000287">
    <property type="term" value="F:magnesium ion binding"/>
    <property type="evidence" value="ECO:0007669"/>
    <property type="project" value="UniProtKB-UniRule"/>
</dbReference>
<keyword evidence="9 13" id="KW-0460">Magnesium</keyword>
<dbReference type="InterPro" id="IPR010978">
    <property type="entry name" value="tRNA-bd_arm"/>
</dbReference>
<dbReference type="EC" id="6.1.1.20" evidence="13"/>
<dbReference type="NCBIfam" id="TIGR00468">
    <property type="entry name" value="pheS"/>
    <property type="match status" value="1"/>
</dbReference>
<evidence type="ECO:0000256" key="5">
    <source>
        <dbReference type="ARBA" id="ARBA00022598"/>
    </source>
</evidence>
<keyword evidence="8 13" id="KW-0067">ATP-binding</keyword>
<dbReference type="AlphaFoldDB" id="A0A7C5H5P8"/>
<evidence type="ECO:0000256" key="2">
    <source>
        <dbReference type="ARBA" id="ARBA00010207"/>
    </source>
</evidence>
<dbReference type="GO" id="GO:0004826">
    <property type="term" value="F:phenylalanine-tRNA ligase activity"/>
    <property type="evidence" value="ECO:0007669"/>
    <property type="project" value="UniProtKB-UniRule"/>
</dbReference>
<dbReference type="InterPro" id="IPR045864">
    <property type="entry name" value="aa-tRNA-synth_II/BPL/LPL"/>
</dbReference>
<evidence type="ECO:0000256" key="11">
    <source>
        <dbReference type="ARBA" id="ARBA00023146"/>
    </source>
</evidence>
<dbReference type="InterPro" id="IPR006195">
    <property type="entry name" value="aa-tRNA-synth_II"/>
</dbReference>
<protein>
    <recommendedName>
        <fullName evidence="13">Phenylalanine--tRNA ligase alpha subunit</fullName>
        <ecNumber evidence="13">6.1.1.20</ecNumber>
    </recommendedName>
    <alternativeName>
        <fullName evidence="13">Phenylalanyl-tRNA synthetase alpha subunit</fullName>
        <shortName evidence="13">PheRS</shortName>
    </alternativeName>
</protein>
<dbReference type="InterPro" id="IPR022911">
    <property type="entry name" value="Phe_tRNA_ligase_alpha1_bac"/>
</dbReference>
<feature type="domain" description="Aminoacyl-transfer RNA synthetases class-II family profile" evidence="14">
    <location>
        <begin position="160"/>
        <end position="321"/>
    </location>
</feature>
<dbReference type="GO" id="GO:0000049">
    <property type="term" value="F:tRNA binding"/>
    <property type="evidence" value="ECO:0007669"/>
    <property type="project" value="InterPro"/>
</dbReference>
<dbReference type="Pfam" id="PF02912">
    <property type="entry name" value="Phe_tRNA-synt_N"/>
    <property type="match status" value="1"/>
</dbReference>
<dbReference type="CDD" id="cd00496">
    <property type="entry name" value="PheRS_alpha_core"/>
    <property type="match status" value="1"/>
</dbReference>